<dbReference type="Proteomes" id="UP000008553">
    <property type="component" value="Unassembled WGS sequence"/>
</dbReference>
<reference evidence="1 2" key="1">
    <citation type="journal article" date="2002" name="Nature">
        <title>Genome sequence and comparative analysis of the model rodent malaria parasite Plasmodium yoelii yoelii.</title>
        <authorList>
            <person name="Carlton J.M."/>
            <person name="Angiuoli S.V."/>
            <person name="Suh B.B."/>
            <person name="Kooij T.W."/>
            <person name="Pertea M."/>
            <person name="Silva J.C."/>
            <person name="Ermolaeva M.D."/>
            <person name="Allen J.E."/>
            <person name="Selengut J.D."/>
            <person name="Koo H.L."/>
            <person name="Peterson J.D."/>
            <person name="Pop M."/>
            <person name="Kosack D.S."/>
            <person name="Shumway M.F."/>
            <person name="Bidwell S.L."/>
            <person name="Shallom S.J."/>
            <person name="van Aken S.E."/>
            <person name="Riedmuller S.B."/>
            <person name="Feldblyum T.V."/>
            <person name="Cho J.K."/>
            <person name="Quackenbush J."/>
            <person name="Sedegah M."/>
            <person name="Shoaibi A."/>
            <person name="Cummings L.M."/>
            <person name="Florens L."/>
            <person name="Yates J.R."/>
            <person name="Raine J.D."/>
            <person name="Sinden R.E."/>
            <person name="Harris M.A."/>
            <person name="Cunningham D.A."/>
            <person name="Preiser P.R."/>
            <person name="Bergman L.W."/>
            <person name="Vaidya A.B."/>
            <person name="van Lin L.H."/>
            <person name="Janse C.J."/>
            <person name="Waters A.P."/>
            <person name="Smith H.O."/>
            <person name="White O.R."/>
            <person name="Salzberg S.L."/>
            <person name="Venter J.C."/>
            <person name="Fraser C.M."/>
            <person name="Hoffman S.L."/>
            <person name="Gardner M.J."/>
            <person name="Carucci D.J."/>
        </authorList>
    </citation>
    <scope>NUCLEOTIDE SEQUENCE [LARGE SCALE GENOMIC DNA]</scope>
    <source>
        <strain evidence="1 2">17XNL</strain>
    </source>
</reference>
<dbReference type="EMBL" id="AABL01002207">
    <property type="protein sequence ID" value="EAA18735.1"/>
    <property type="molecule type" value="Genomic_DNA"/>
</dbReference>
<proteinExistence type="predicted"/>
<accession>Q7RAJ1</accession>
<gene>
    <name evidence="1" type="ORF">PY06509</name>
</gene>
<keyword evidence="2" id="KW-1185">Reference proteome</keyword>
<organism evidence="1 2">
    <name type="scientific">Plasmodium yoelii yoelii</name>
    <dbReference type="NCBI Taxonomy" id="73239"/>
    <lineage>
        <taxon>Eukaryota</taxon>
        <taxon>Sar</taxon>
        <taxon>Alveolata</taxon>
        <taxon>Apicomplexa</taxon>
        <taxon>Aconoidasida</taxon>
        <taxon>Haemosporida</taxon>
        <taxon>Plasmodiidae</taxon>
        <taxon>Plasmodium</taxon>
        <taxon>Plasmodium (Vinckeia)</taxon>
    </lineage>
</organism>
<name>Q7RAJ1_PLAYO</name>
<evidence type="ECO:0000313" key="2">
    <source>
        <dbReference type="Proteomes" id="UP000008553"/>
    </source>
</evidence>
<dbReference type="InParanoid" id="Q7RAJ1"/>
<comment type="caution">
    <text evidence="1">The sequence shown here is derived from an EMBL/GenBank/DDBJ whole genome shotgun (WGS) entry which is preliminary data.</text>
</comment>
<protein>
    <submittedName>
        <fullName evidence="1">Uncharacterized protein</fullName>
    </submittedName>
</protein>
<evidence type="ECO:0000313" key="1">
    <source>
        <dbReference type="EMBL" id="EAA18735.1"/>
    </source>
</evidence>
<dbReference type="PaxDb" id="73239-Q7RAJ1"/>
<dbReference type="AlphaFoldDB" id="Q7RAJ1"/>
<sequence length="17" mass="2026">MVIIIMYFLIVSIFSVH</sequence>